<dbReference type="GO" id="GO:0005509">
    <property type="term" value="F:calcium ion binding"/>
    <property type="evidence" value="ECO:0007669"/>
    <property type="project" value="InterPro"/>
</dbReference>
<evidence type="ECO:0000259" key="2">
    <source>
        <dbReference type="PROSITE" id="PS50222"/>
    </source>
</evidence>
<evidence type="ECO:0000313" key="5">
    <source>
        <dbReference type="Proteomes" id="UP000197138"/>
    </source>
</evidence>
<name>A0A218X727_PUNGR</name>
<feature type="domain" description="EF-hand" evidence="2">
    <location>
        <begin position="19"/>
        <end position="54"/>
    </location>
</feature>
<comment type="caution">
    <text evidence="3">The sequence shown here is derived from an EMBL/GenBank/DDBJ whole genome shotgun (WGS) entry which is preliminary data.</text>
</comment>
<evidence type="ECO:0000313" key="3">
    <source>
        <dbReference type="EMBL" id="OWM80733.1"/>
    </source>
</evidence>
<protein>
    <recommendedName>
        <fullName evidence="2">EF-hand domain-containing protein</fullName>
    </recommendedName>
</protein>
<dbReference type="InterPro" id="IPR002048">
    <property type="entry name" value="EF_hand_dom"/>
</dbReference>
<dbReference type="EMBL" id="PGOL01002090">
    <property type="protein sequence ID" value="PKI50648.1"/>
    <property type="molecule type" value="Genomic_DNA"/>
</dbReference>
<dbReference type="Proteomes" id="UP000233551">
    <property type="component" value="Unassembled WGS sequence"/>
</dbReference>
<dbReference type="PROSITE" id="PS50222">
    <property type="entry name" value="EF_HAND_2"/>
    <property type="match status" value="1"/>
</dbReference>
<gene>
    <name evidence="3" type="ORF">CDL15_Pgr006763</name>
    <name evidence="4" type="ORF">CRG98_028960</name>
</gene>
<evidence type="ECO:0000313" key="4">
    <source>
        <dbReference type="EMBL" id="PKI50648.1"/>
    </source>
</evidence>
<reference evidence="5" key="1">
    <citation type="journal article" date="2017" name="Plant J.">
        <title>The pomegranate (Punica granatum L.) genome and the genomics of punicalagin biosynthesis.</title>
        <authorList>
            <person name="Qin G."/>
            <person name="Xu C."/>
            <person name="Ming R."/>
            <person name="Tang H."/>
            <person name="Guyot R."/>
            <person name="Kramer E.M."/>
            <person name="Hu Y."/>
            <person name="Yi X."/>
            <person name="Qi Y."/>
            <person name="Xu X."/>
            <person name="Gao Z."/>
            <person name="Pan H."/>
            <person name="Jian J."/>
            <person name="Tian Y."/>
            <person name="Yue Z."/>
            <person name="Xu Y."/>
        </authorList>
    </citation>
    <scope>NUCLEOTIDE SEQUENCE [LARGE SCALE GENOMIC DNA]</scope>
    <source>
        <strain evidence="5">cv. Dabenzi</strain>
    </source>
</reference>
<evidence type="ECO:0000256" key="1">
    <source>
        <dbReference type="ARBA" id="ARBA00022837"/>
    </source>
</evidence>
<organism evidence="3 5">
    <name type="scientific">Punica granatum</name>
    <name type="common">Pomegranate</name>
    <dbReference type="NCBI Taxonomy" id="22663"/>
    <lineage>
        <taxon>Eukaryota</taxon>
        <taxon>Viridiplantae</taxon>
        <taxon>Streptophyta</taxon>
        <taxon>Embryophyta</taxon>
        <taxon>Tracheophyta</taxon>
        <taxon>Spermatophyta</taxon>
        <taxon>Magnoliopsida</taxon>
        <taxon>eudicotyledons</taxon>
        <taxon>Gunneridae</taxon>
        <taxon>Pentapetalae</taxon>
        <taxon>rosids</taxon>
        <taxon>malvids</taxon>
        <taxon>Myrtales</taxon>
        <taxon>Lythraceae</taxon>
        <taxon>Punica</taxon>
    </lineage>
</organism>
<dbReference type="SMART" id="SM00054">
    <property type="entry name" value="EFh"/>
    <property type="match status" value="1"/>
</dbReference>
<dbReference type="SUPFAM" id="SSF47473">
    <property type="entry name" value="EF-hand"/>
    <property type="match status" value="1"/>
</dbReference>
<dbReference type="InterPro" id="IPR018247">
    <property type="entry name" value="EF_Hand_1_Ca_BS"/>
</dbReference>
<accession>A0A218X727</accession>
<dbReference type="CDD" id="cd00051">
    <property type="entry name" value="EFh"/>
    <property type="match status" value="1"/>
</dbReference>
<sequence>MAIKNRKNKSSSPDGKQEMTMEEFKQWMYKFDSNNDGMISKEELKEAIRATGGWFARWKGDRVVRSVDSDGNGCINDDEIGGLVEFASKQFNIKIVAM</sequence>
<proteinExistence type="predicted"/>
<dbReference type="InterPro" id="IPR011992">
    <property type="entry name" value="EF-hand-dom_pair"/>
</dbReference>
<dbReference type="Pfam" id="PF13202">
    <property type="entry name" value="EF-hand_5"/>
    <property type="match status" value="1"/>
</dbReference>
<dbReference type="EMBL" id="MTKT01002214">
    <property type="protein sequence ID" value="OWM80733.1"/>
    <property type="molecule type" value="Genomic_DNA"/>
</dbReference>
<dbReference type="AlphaFoldDB" id="A0A218X727"/>
<keyword evidence="6" id="KW-1185">Reference proteome</keyword>
<dbReference type="STRING" id="22663.A0A218X727"/>
<keyword evidence="1" id="KW-0106">Calcium</keyword>
<dbReference type="Gene3D" id="1.10.238.10">
    <property type="entry name" value="EF-hand"/>
    <property type="match status" value="1"/>
</dbReference>
<dbReference type="PROSITE" id="PS00018">
    <property type="entry name" value="EF_HAND_1"/>
    <property type="match status" value="2"/>
</dbReference>
<evidence type="ECO:0000313" key="6">
    <source>
        <dbReference type="Proteomes" id="UP000233551"/>
    </source>
</evidence>
<reference evidence="4 6" key="3">
    <citation type="submission" date="2017-11" db="EMBL/GenBank/DDBJ databases">
        <title>De-novo sequencing of pomegranate (Punica granatum L.) genome.</title>
        <authorList>
            <person name="Akparov Z."/>
            <person name="Amiraslanov A."/>
            <person name="Hajiyeva S."/>
            <person name="Abbasov M."/>
            <person name="Kaur K."/>
            <person name="Hamwieh A."/>
            <person name="Solovyev V."/>
            <person name="Salamov A."/>
            <person name="Braich B."/>
            <person name="Kosarev P."/>
            <person name="Mahmoud A."/>
            <person name="Hajiyev E."/>
            <person name="Babayeva S."/>
            <person name="Izzatullayeva V."/>
            <person name="Mammadov A."/>
            <person name="Mammadov A."/>
            <person name="Sharifova S."/>
            <person name="Ojaghi J."/>
            <person name="Eynullazada K."/>
            <person name="Bayramov B."/>
            <person name="Abdulazimova A."/>
            <person name="Shahmuradov I."/>
        </authorList>
    </citation>
    <scope>NUCLEOTIDE SEQUENCE [LARGE SCALE GENOMIC DNA]</scope>
    <source>
        <strain evidence="4">AG2017</strain>
        <strain evidence="6">cv. AG2017</strain>
        <tissue evidence="4">Leaf</tissue>
    </source>
</reference>
<reference evidence="3" key="2">
    <citation type="submission" date="2017-06" db="EMBL/GenBank/DDBJ databases">
        <title>The pomegranate genome and the genomics of punicalagin biosynthesis.</title>
        <authorList>
            <person name="Xu C."/>
        </authorList>
    </citation>
    <scope>NUCLEOTIDE SEQUENCE [LARGE SCALE GENOMIC DNA]</scope>
    <source>
        <tissue evidence="3">Fresh leaf</tissue>
    </source>
</reference>
<dbReference type="Proteomes" id="UP000197138">
    <property type="component" value="Unassembled WGS sequence"/>
</dbReference>